<dbReference type="InterPro" id="IPR015947">
    <property type="entry name" value="PUA-like_sf"/>
</dbReference>
<dbReference type="STRING" id="1797785.A3B45_04500"/>
<proteinExistence type="predicted"/>
<dbReference type="AlphaFoldDB" id="A0A1F5KMN6"/>
<reference evidence="2 3" key="1">
    <citation type="journal article" date="2016" name="Nat. Commun.">
        <title>Thousands of microbial genomes shed light on interconnected biogeochemical processes in an aquifer system.</title>
        <authorList>
            <person name="Anantharaman K."/>
            <person name="Brown C.T."/>
            <person name="Hug L.A."/>
            <person name="Sharon I."/>
            <person name="Castelle C.J."/>
            <person name="Probst A.J."/>
            <person name="Thomas B.C."/>
            <person name="Singh A."/>
            <person name="Wilkins M.J."/>
            <person name="Karaoz U."/>
            <person name="Brodie E.L."/>
            <person name="Williams K.H."/>
            <person name="Hubbard S.S."/>
            <person name="Banfield J.F."/>
        </authorList>
    </citation>
    <scope>NUCLEOTIDE SEQUENCE [LARGE SCALE GENOMIC DNA]</scope>
</reference>
<dbReference type="EMBL" id="MFDM01000029">
    <property type="protein sequence ID" value="OGE42196.1"/>
    <property type="molecule type" value="Genomic_DNA"/>
</dbReference>
<gene>
    <name evidence="2" type="ORF">A3B45_04500</name>
</gene>
<evidence type="ECO:0000259" key="1">
    <source>
        <dbReference type="Pfam" id="PF04266"/>
    </source>
</evidence>
<sequence>MKHLAIFKGEGVGLILNGKKTVESRFSKRKNVPFLQISAGDLVYIKPSGKDIIGQFRVKKVIFYDGLTDEDVEQIKKSFGDAIAQPNEYWESKIGSKYGTLIFIGEVDPFITAPIKISKKDLRGWVVLNN</sequence>
<comment type="caution">
    <text evidence="2">The sequence shown here is derived from an EMBL/GenBank/DDBJ whole genome shotgun (WGS) entry which is preliminary data.</text>
</comment>
<dbReference type="InterPro" id="IPR007374">
    <property type="entry name" value="ASCH_domain"/>
</dbReference>
<name>A0A1F5KMN6_9BACT</name>
<dbReference type="Proteomes" id="UP000178565">
    <property type="component" value="Unassembled WGS sequence"/>
</dbReference>
<evidence type="ECO:0000313" key="2">
    <source>
        <dbReference type="EMBL" id="OGE42196.1"/>
    </source>
</evidence>
<evidence type="ECO:0000313" key="3">
    <source>
        <dbReference type="Proteomes" id="UP000178565"/>
    </source>
</evidence>
<organism evidence="2 3">
    <name type="scientific">Candidatus Daviesbacteria bacterium RIFCSPLOWO2_01_FULL_39_12</name>
    <dbReference type="NCBI Taxonomy" id="1797785"/>
    <lineage>
        <taxon>Bacteria</taxon>
        <taxon>Candidatus Daviesiibacteriota</taxon>
    </lineage>
</organism>
<dbReference type="Pfam" id="PF04266">
    <property type="entry name" value="ASCH"/>
    <property type="match status" value="1"/>
</dbReference>
<accession>A0A1F5KMN6</accession>
<dbReference type="SUPFAM" id="SSF88697">
    <property type="entry name" value="PUA domain-like"/>
    <property type="match status" value="1"/>
</dbReference>
<protein>
    <recommendedName>
        <fullName evidence="1">ASCH domain-containing protein</fullName>
    </recommendedName>
</protein>
<feature type="domain" description="ASCH" evidence="1">
    <location>
        <begin position="7"/>
        <end position="78"/>
    </location>
</feature>